<dbReference type="EC" id="3.4.23.12" evidence="6"/>
<dbReference type="STRING" id="74649.A0A2P6R6C8"/>
<dbReference type="InterPro" id="IPR032861">
    <property type="entry name" value="TAXi_N"/>
</dbReference>
<dbReference type="InterPro" id="IPR032799">
    <property type="entry name" value="TAXi_C"/>
</dbReference>
<dbReference type="Gramene" id="PRQ41984">
    <property type="protein sequence ID" value="PRQ41984"/>
    <property type="gene ID" value="RchiOBHm_Chr3g0452711"/>
</dbReference>
<protein>
    <submittedName>
        <fullName evidence="6">Putative nepenthesin</fullName>
        <ecNumber evidence="6">3.4.23.12</ecNumber>
    </submittedName>
</protein>
<comment type="similarity">
    <text evidence="1">Belongs to the peptidase A1 family.</text>
</comment>
<dbReference type="GO" id="GO:0005576">
    <property type="term" value="C:extracellular region"/>
    <property type="evidence" value="ECO:0007669"/>
    <property type="project" value="TreeGrafter"/>
</dbReference>
<feature type="chain" id="PRO_5015184645" evidence="4">
    <location>
        <begin position="28"/>
        <end position="431"/>
    </location>
</feature>
<dbReference type="PANTHER" id="PTHR47967">
    <property type="entry name" value="OS07G0603500 PROTEIN-RELATED"/>
    <property type="match status" value="1"/>
</dbReference>
<dbReference type="AlphaFoldDB" id="A0A2P6R6C8"/>
<keyword evidence="2" id="KW-0645">Protease</keyword>
<dbReference type="Gene3D" id="2.40.70.10">
    <property type="entry name" value="Acid Proteases"/>
    <property type="match status" value="2"/>
</dbReference>
<reference evidence="6 7" key="1">
    <citation type="journal article" date="2018" name="Nat. Genet.">
        <title>The Rosa genome provides new insights in the design of modern roses.</title>
        <authorList>
            <person name="Bendahmane M."/>
        </authorList>
    </citation>
    <scope>NUCLEOTIDE SEQUENCE [LARGE SCALE GENOMIC DNA]</scope>
    <source>
        <strain evidence="7">cv. Old Blush</strain>
    </source>
</reference>
<evidence type="ECO:0000256" key="3">
    <source>
        <dbReference type="ARBA" id="ARBA00022801"/>
    </source>
</evidence>
<evidence type="ECO:0000259" key="5">
    <source>
        <dbReference type="PROSITE" id="PS51767"/>
    </source>
</evidence>
<dbReference type="GO" id="GO:0006508">
    <property type="term" value="P:proteolysis"/>
    <property type="evidence" value="ECO:0007669"/>
    <property type="project" value="UniProtKB-KW"/>
</dbReference>
<dbReference type="SUPFAM" id="SSF50630">
    <property type="entry name" value="Acid proteases"/>
    <property type="match status" value="1"/>
</dbReference>
<keyword evidence="3 6" id="KW-0378">Hydrolase</keyword>
<evidence type="ECO:0000256" key="2">
    <source>
        <dbReference type="ARBA" id="ARBA00022670"/>
    </source>
</evidence>
<feature type="signal peptide" evidence="4">
    <location>
        <begin position="1"/>
        <end position="27"/>
    </location>
</feature>
<comment type="caution">
    <text evidence="6">The sequence shown here is derived from an EMBL/GenBank/DDBJ whole genome shotgun (WGS) entry which is preliminary data.</text>
</comment>
<dbReference type="PANTHER" id="PTHR47967:SF117">
    <property type="entry name" value="PEPTIDASE A1 DOMAIN-CONTAINING PROTEIN"/>
    <property type="match status" value="1"/>
</dbReference>
<dbReference type="OMA" id="ISGHEYY"/>
<gene>
    <name evidence="6" type="ORF">RchiOBHm_Chr3g0452711</name>
</gene>
<keyword evidence="4" id="KW-0732">Signal</keyword>
<dbReference type="PROSITE" id="PS51767">
    <property type="entry name" value="PEPTIDASE_A1"/>
    <property type="match status" value="1"/>
</dbReference>
<dbReference type="InterPro" id="IPR033121">
    <property type="entry name" value="PEPTIDASE_A1"/>
</dbReference>
<evidence type="ECO:0000313" key="6">
    <source>
        <dbReference type="EMBL" id="PRQ41984.1"/>
    </source>
</evidence>
<evidence type="ECO:0000256" key="4">
    <source>
        <dbReference type="SAM" id="SignalP"/>
    </source>
</evidence>
<dbReference type="Pfam" id="PF14541">
    <property type="entry name" value="TAXi_C"/>
    <property type="match status" value="1"/>
</dbReference>
<sequence>MSFVSLFLVVIFMIFAAGGTSPPMAQAQSFTISTRLTNTSTSAFRHKLRQKLLSQTTETRPLNLDPGTVFPALPSGMVYVSAHIGTPPLTINLALDTLFPFTWVQSVDCQKCFNVSPPFSNFDPKKSTTFQLLPPTNTTICSPPLAHLSAGAGSSCVYDAGYSRGIYGIDEFHLLSPLSSSSSSSSSTNLIAFGCGIRSMVDFDGGWGYNPIGGMIGLGKGHPSSIVSQLGSDRFSYCLPGRSDSHSGQPTLNFGSDAFIDASATNVQTTPISGHEYYNYLNLTTITVNGDVVYIMPETSSRAKLVLLDTGEPTTWFVEDAYYGLQDGLVRYFAEIYGWKEPKIVYPSVYDLCYDLPTNMSSIVFPKVAIQFLGGASLDLQDAFKIFPDEHQFCMVLKEGAPNVVGVYQQMGYRFLFDLAQSKLSFAPNMC</sequence>
<accession>A0A2P6R6C8</accession>
<feature type="domain" description="Peptidase A1" evidence="5">
    <location>
        <begin position="78"/>
        <end position="427"/>
    </location>
</feature>
<proteinExistence type="inferred from homology"/>
<dbReference type="GO" id="GO:0008233">
    <property type="term" value="F:peptidase activity"/>
    <property type="evidence" value="ECO:0007669"/>
    <property type="project" value="UniProtKB-KW"/>
</dbReference>
<dbReference type="InterPro" id="IPR051708">
    <property type="entry name" value="Plant_Aspart_Prot_A1"/>
</dbReference>
<evidence type="ECO:0000313" key="7">
    <source>
        <dbReference type="Proteomes" id="UP000238479"/>
    </source>
</evidence>
<evidence type="ECO:0000256" key="1">
    <source>
        <dbReference type="ARBA" id="ARBA00007447"/>
    </source>
</evidence>
<keyword evidence="7" id="KW-1185">Reference proteome</keyword>
<dbReference type="InterPro" id="IPR021109">
    <property type="entry name" value="Peptidase_aspartic_dom_sf"/>
</dbReference>
<dbReference type="EMBL" id="PDCK01000041">
    <property type="protein sequence ID" value="PRQ41984.1"/>
    <property type="molecule type" value="Genomic_DNA"/>
</dbReference>
<dbReference type="Proteomes" id="UP000238479">
    <property type="component" value="Chromosome 3"/>
</dbReference>
<dbReference type="OrthoDB" id="1152975at2759"/>
<organism evidence="6 7">
    <name type="scientific">Rosa chinensis</name>
    <name type="common">China rose</name>
    <dbReference type="NCBI Taxonomy" id="74649"/>
    <lineage>
        <taxon>Eukaryota</taxon>
        <taxon>Viridiplantae</taxon>
        <taxon>Streptophyta</taxon>
        <taxon>Embryophyta</taxon>
        <taxon>Tracheophyta</taxon>
        <taxon>Spermatophyta</taxon>
        <taxon>Magnoliopsida</taxon>
        <taxon>eudicotyledons</taxon>
        <taxon>Gunneridae</taxon>
        <taxon>Pentapetalae</taxon>
        <taxon>rosids</taxon>
        <taxon>fabids</taxon>
        <taxon>Rosales</taxon>
        <taxon>Rosaceae</taxon>
        <taxon>Rosoideae</taxon>
        <taxon>Rosoideae incertae sedis</taxon>
        <taxon>Rosa</taxon>
    </lineage>
</organism>
<name>A0A2P6R6C8_ROSCH</name>
<dbReference type="Pfam" id="PF14543">
    <property type="entry name" value="TAXi_N"/>
    <property type="match status" value="1"/>
</dbReference>